<dbReference type="Proteomes" id="UP000007646">
    <property type="component" value="Unassembled WGS sequence"/>
</dbReference>
<dbReference type="PANTHER" id="PTHR34928:SF2">
    <property type="entry name" value="TRANSMEMBRANE PROTEIN 217"/>
    <property type="match status" value="1"/>
</dbReference>
<reference evidence="2" key="2">
    <citation type="submission" date="2025-08" db="UniProtKB">
        <authorList>
            <consortium name="Ensembl"/>
        </authorList>
    </citation>
    <scope>IDENTIFICATION</scope>
    <source>
        <strain evidence="2">Isolate ISIS603380</strain>
    </source>
</reference>
<feature type="transmembrane region" description="Helical" evidence="1">
    <location>
        <begin position="93"/>
        <end position="114"/>
    </location>
</feature>
<feature type="transmembrane region" description="Helical" evidence="1">
    <location>
        <begin position="66"/>
        <end position="86"/>
    </location>
</feature>
<reference evidence="2" key="3">
    <citation type="submission" date="2025-09" db="UniProtKB">
        <authorList>
            <consortium name="Ensembl"/>
        </authorList>
    </citation>
    <scope>IDENTIFICATION</scope>
    <source>
        <strain evidence="2">Isolate ISIS603380</strain>
    </source>
</reference>
<dbReference type="InParanoid" id="G3TXF9"/>
<keyword evidence="1" id="KW-0812">Transmembrane</keyword>
<dbReference type="OrthoDB" id="8878550at2759"/>
<dbReference type="CTD" id="221468"/>
<dbReference type="PANTHER" id="PTHR34928">
    <property type="entry name" value="TRANSMEMBRANE PROTEIN 217"/>
    <property type="match status" value="1"/>
</dbReference>
<dbReference type="Pfam" id="PF15049">
    <property type="entry name" value="DUF4534"/>
    <property type="match status" value="1"/>
</dbReference>
<dbReference type="GeneID" id="100677233"/>
<keyword evidence="1" id="KW-0472">Membrane</keyword>
<dbReference type="STRING" id="9785.ENSLAFP00000020267"/>
<dbReference type="eggNOG" id="ENOG502S81N">
    <property type="taxonomic scope" value="Eukaryota"/>
</dbReference>
<evidence type="ECO:0000256" key="1">
    <source>
        <dbReference type="SAM" id="Phobius"/>
    </source>
</evidence>
<dbReference type="AlphaFoldDB" id="G3TXF9"/>
<keyword evidence="3" id="KW-1185">Reference proteome</keyword>
<feature type="transmembrane region" description="Helical" evidence="1">
    <location>
        <begin position="134"/>
        <end position="153"/>
    </location>
</feature>
<protein>
    <submittedName>
        <fullName evidence="2">Transmembrane protein 217</fullName>
    </submittedName>
</protein>
<evidence type="ECO:0000313" key="3">
    <source>
        <dbReference type="Proteomes" id="UP000007646"/>
    </source>
</evidence>
<dbReference type="GeneTree" id="ENSGT00730000111479"/>
<proteinExistence type="predicted"/>
<sequence length="191" mass="22562">MKEKRWCGMSAKMGTVLSGAFTIIATSMYLIFEEKHIQSGNCTEIKSQDQGIETIREYIMCWSFKIVVFISSITLVISFLLLYSVYAQRLRGMVIYIIWIIFYEAMNIVIQVLTNTNSSIEMVRMMRWFGLMSRVVMHCYWMFFVITYTYILYKSKSQGNILSYNRRISMGSEEFLRRKSKIINFSHHSTQ</sequence>
<gene>
    <name evidence="2" type="primary">TMEM217</name>
</gene>
<dbReference type="OMA" id="IWILFYE"/>
<dbReference type="KEGG" id="lav:100677233"/>
<name>G3TXF9_LOXAF</name>
<evidence type="ECO:0000313" key="2">
    <source>
        <dbReference type="Ensembl" id="ENSLAFP00000020267.1"/>
    </source>
</evidence>
<accession>G3TXF9</accession>
<keyword evidence="1" id="KW-1133">Transmembrane helix</keyword>
<feature type="transmembrane region" description="Helical" evidence="1">
    <location>
        <begin position="12"/>
        <end position="32"/>
    </location>
</feature>
<dbReference type="FunCoup" id="G3TXF9">
    <property type="interactions" value="4"/>
</dbReference>
<organism evidence="2 3">
    <name type="scientific">Loxodonta africana</name>
    <name type="common">African elephant</name>
    <dbReference type="NCBI Taxonomy" id="9785"/>
    <lineage>
        <taxon>Eukaryota</taxon>
        <taxon>Metazoa</taxon>
        <taxon>Chordata</taxon>
        <taxon>Craniata</taxon>
        <taxon>Vertebrata</taxon>
        <taxon>Euteleostomi</taxon>
        <taxon>Mammalia</taxon>
        <taxon>Eutheria</taxon>
        <taxon>Afrotheria</taxon>
        <taxon>Proboscidea</taxon>
        <taxon>Elephantidae</taxon>
        <taxon>Loxodonta</taxon>
    </lineage>
</organism>
<dbReference type="HOGENOM" id="CLU_105458_0_0_1"/>
<dbReference type="InterPro" id="IPR027862">
    <property type="entry name" value="DUF4534"/>
</dbReference>
<reference evidence="2 3" key="1">
    <citation type="submission" date="2009-06" db="EMBL/GenBank/DDBJ databases">
        <title>The Genome Sequence of Loxodonta africana (African elephant).</title>
        <authorList>
            <person name="Di Palma F."/>
            <person name="Heiman D."/>
            <person name="Young S."/>
            <person name="Johnson J."/>
            <person name="Lander E.S."/>
            <person name="Lindblad-Toh K."/>
        </authorList>
    </citation>
    <scope>NUCLEOTIDE SEQUENCE [LARGE SCALE GENOMIC DNA]</scope>
    <source>
        <strain evidence="2 3">Isolate ISIS603380</strain>
    </source>
</reference>
<dbReference type="Ensembl" id="ENSLAFT00000002139.2">
    <property type="protein sequence ID" value="ENSLAFP00000020267.1"/>
    <property type="gene ID" value="ENSLAFG00000002140.2"/>
</dbReference>